<reference evidence="1 2" key="1">
    <citation type="journal article" date="2019" name="Commun. Biol.">
        <title>The bagworm genome reveals a unique fibroin gene that provides high tensile strength.</title>
        <authorList>
            <person name="Kono N."/>
            <person name="Nakamura H."/>
            <person name="Ohtoshi R."/>
            <person name="Tomita M."/>
            <person name="Numata K."/>
            <person name="Arakawa K."/>
        </authorList>
    </citation>
    <scope>NUCLEOTIDE SEQUENCE [LARGE SCALE GENOMIC DNA]</scope>
</reference>
<dbReference type="AlphaFoldDB" id="A0A4C1Z0S5"/>
<dbReference type="OrthoDB" id="6331689at2759"/>
<gene>
    <name evidence="1" type="ORF">EVAR_53300_1</name>
</gene>
<proteinExistence type="predicted"/>
<accession>A0A4C1Z0S5</accession>
<organism evidence="1 2">
    <name type="scientific">Eumeta variegata</name>
    <name type="common">Bagworm moth</name>
    <name type="synonym">Eumeta japonica</name>
    <dbReference type="NCBI Taxonomy" id="151549"/>
    <lineage>
        <taxon>Eukaryota</taxon>
        <taxon>Metazoa</taxon>
        <taxon>Ecdysozoa</taxon>
        <taxon>Arthropoda</taxon>
        <taxon>Hexapoda</taxon>
        <taxon>Insecta</taxon>
        <taxon>Pterygota</taxon>
        <taxon>Neoptera</taxon>
        <taxon>Endopterygota</taxon>
        <taxon>Lepidoptera</taxon>
        <taxon>Glossata</taxon>
        <taxon>Ditrysia</taxon>
        <taxon>Tineoidea</taxon>
        <taxon>Psychidae</taxon>
        <taxon>Oiketicinae</taxon>
        <taxon>Eumeta</taxon>
    </lineage>
</organism>
<dbReference type="EMBL" id="BGZK01001463">
    <property type="protein sequence ID" value="GBP80459.1"/>
    <property type="molecule type" value="Genomic_DNA"/>
</dbReference>
<name>A0A4C1Z0S5_EUMVA</name>
<evidence type="ECO:0000313" key="1">
    <source>
        <dbReference type="EMBL" id="GBP80459.1"/>
    </source>
</evidence>
<comment type="caution">
    <text evidence="1">The sequence shown here is derived from an EMBL/GenBank/DDBJ whole genome shotgun (WGS) entry which is preliminary data.</text>
</comment>
<protein>
    <submittedName>
        <fullName evidence="1">Uncharacterized protein</fullName>
    </submittedName>
</protein>
<keyword evidence="2" id="KW-1185">Reference proteome</keyword>
<evidence type="ECO:0000313" key="2">
    <source>
        <dbReference type="Proteomes" id="UP000299102"/>
    </source>
</evidence>
<dbReference type="Proteomes" id="UP000299102">
    <property type="component" value="Unassembled WGS sequence"/>
</dbReference>
<sequence length="141" mass="15867">MTRNTKRKSRVMDLWLWSGIVDGQRASRPYRRAGAGAKSPNMASCAYFRRSLKSVTLFVSLSAAIPRREDLVGKNPKSPVSTHALMTSVSLFQDCNDDGVTDCYDFMMVNGNGGYGCTSPLNRSTNGRRWLERYEECRLRS</sequence>